<comment type="caution">
    <text evidence="2">The sequence shown here is derived from an EMBL/GenBank/DDBJ whole genome shotgun (WGS) entry which is preliminary data.</text>
</comment>
<organism evidence="2 3">
    <name type="scientific">Amycolatopsis oliviviridis</name>
    <dbReference type="NCBI Taxonomy" id="1471590"/>
    <lineage>
        <taxon>Bacteria</taxon>
        <taxon>Bacillati</taxon>
        <taxon>Actinomycetota</taxon>
        <taxon>Actinomycetes</taxon>
        <taxon>Pseudonocardiales</taxon>
        <taxon>Pseudonocardiaceae</taxon>
        <taxon>Amycolatopsis</taxon>
    </lineage>
</organism>
<reference evidence="3" key="1">
    <citation type="journal article" date="2019" name="Int. J. Syst. Evol. Microbiol.">
        <title>The Global Catalogue of Microorganisms (GCM) 10K type strain sequencing project: providing services to taxonomists for standard genome sequencing and annotation.</title>
        <authorList>
            <consortium name="The Broad Institute Genomics Platform"/>
            <consortium name="The Broad Institute Genome Sequencing Center for Infectious Disease"/>
            <person name="Wu L."/>
            <person name="Ma J."/>
        </authorList>
    </citation>
    <scope>NUCLEOTIDE SEQUENCE [LARGE SCALE GENOMIC DNA]</scope>
    <source>
        <strain evidence="3">CGMCC 4.7683</strain>
    </source>
</reference>
<proteinExistence type="predicted"/>
<accession>A0ABQ3L438</accession>
<gene>
    <name evidence="2" type="ORF">GCM10017790_02330</name>
</gene>
<evidence type="ECO:0000313" key="2">
    <source>
        <dbReference type="EMBL" id="GHH01834.1"/>
    </source>
</evidence>
<evidence type="ECO:0000256" key="1">
    <source>
        <dbReference type="SAM" id="MobiDB-lite"/>
    </source>
</evidence>
<sequence>MPEKTSRIAGRLGAMIAAAMIVSGAAASTVPRARRVGAEVSARFVTPPISQRGPGLRVGENRLCPKWPDKHW</sequence>
<dbReference type="EMBL" id="BNAY01000001">
    <property type="protein sequence ID" value="GHH01834.1"/>
    <property type="molecule type" value="Genomic_DNA"/>
</dbReference>
<evidence type="ECO:0000313" key="3">
    <source>
        <dbReference type="Proteomes" id="UP000635387"/>
    </source>
</evidence>
<feature type="region of interest" description="Disordered" evidence="1">
    <location>
        <begin position="49"/>
        <end position="72"/>
    </location>
</feature>
<name>A0ABQ3L438_9PSEU</name>
<dbReference type="Proteomes" id="UP000635387">
    <property type="component" value="Unassembled WGS sequence"/>
</dbReference>
<keyword evidence="3" id="KW-1185">Reference proteome</keyword>
<protein>
    <submittedName>
        <fullName evidence="2">Uncharacterized protein</fullName>
    </submittedName>
</protein>